<gene>
    <name evidence="1" type="ORF">KO481_41665</name>
</gene>
<dbReference type="RefSeq" id="WP_215924090.1">
    <property type="nucleotide sequence ID" value="NZ_JAHKNI010000028.1"/>
</dbReference>
<dbReference type="EMBL" id="JAHKNI010000028">
    <property type="protein sequence ID" value="MBU3068010.1"/>
    <property type="molecule type" value="Genomic_DNA"/>
</dbReference>
<reference evidence="1 2" key="1">
    <citation type="submission" date="2021-06" db="EMBL/GenBank/DDBJ databases">
        <title>Actinomycetes sequencing.</title>
        <authorList>
            <person name="Shan Q."/>
        </authorList>
    </citation>
    <scope>NUCLEOTIDE SEQUENCE [LARGE SCALE GENOMIC DNA]</scope>
    <source>
        <strain evidence="1 2">NEAU-G5</strain>
    </source>
</reference>
<accession>A0ABS6BE12</accession>
<dbReference type="Proteomes" id="UP000733379">
    <property type="component" value="Unassembled WGS sequence"/>
</dbReference>
<comment type="caution">
    <text evidence="1">The sequence shown here is derived from an EMBL/GenBank/DDBJ whole genome shotgun (WGS) entry which is preliminary data.</text>
</comment>
<proteinExistence type="predicted"/>
<organism evidence="1 2">
    <name type="scientific">Nocardia albiluteola</name>
    <dbReference type="NCBI Taxonomy" id="2842303"/>
    <lineage>
        <taxon>Bacteria</taxon>
        <taxon>Bacillati</taxon>
        <taxon>Actinomycetota</taxon>
        <taxon>Actinomycetes</taxon>
        <taxon>Mycobacteriales</taxon>
        <taxon>Nocardiaceae</taxon>
        <taxon>Nocardia</taxon>
    </lineage>
</organism>
<protein>
    <submittedName>
        <fullName evidence="1">Uncharacterized protein</fullName>
    </submittedName>
</protein>
<keyword evidence="2" id="KW-1185">Reference proteome</keyword>
<evidence type="ECO:0000313" key="1">
    <source>
        <dbReference type="EMBL" id="MBU3068010.1"/>
    </source>
</evidence>
<sequence length="120" mass="12793">MGNNTQQQFSLDPDAFRRSANVTRALSDKLAGIWTELANGADAIGTCWGTDKIGKTFADGDGTQNNPGYLSTRSTMDNGINGDQGFCSSINNIAESQVQTANYIQNEIETANTSTYTQGA</sequence>
<evidence type="ECO:0000313" key="2">
    <source>
        <dbReference type="Proteomes" id="UP000733379"/>
    </source>
</evidence>
<name>A0ABS6BE12_9NOCA</name>